<dbReference type="EMBL" id="JAUEPT010000020">
    <property type="protein sequence ID" value="KAK0444107.1"/>
    <property type="molecule type" value="Genomic_DNA"/>
</dbReference>
<dbReference type="AlphaFoldDB" id="A0AA39MRM6"/>
<evidence type="ECO:0000256" key="1">
    <source>
        <dbReference type="SAM" id="SignalP"/>
    </source>
</evidence>
<accession>A0AA39MRM6</accession>
<feature type="chain" id="PRO_5041390283" description="Secreted protein" evidence="1">
    <location>
        <begin position="21"/>
        <end position="84"/>
    </location>
</feature>
<proteinExistence type="predicted"/>
<evidence type="ECO:0000313" key="2">
    <source>
        <dbReference type="EMBL" id="KAK0444107.1"/>
    </source>
</evidence>
<evidence type="ECO:0000313" key="3">
    <source>
        <dbReference type="Proteomes" id="UP001175226"/>
    </source>
</evidence>
<dbReference type="Proteomes" id="UP001175226">
    <property type="component" value="Unassembled WGS sequence"/>
</dbReference>
<name>A0AA39MRM6_9AGAR</name>
<keyword evidence="1" id="KW-0732">Signal</keyword>
<protein>
    <recommendedName>
        <fullName evidence="4">Secreted protein</fullName>
    </recommendedName>
</protein>
<keyword evidence="3" id="KW-1185">Reference proteome</keyword>
<reference evidence="2" key="1">
    <citation type="submission" date="2023-06" db="EMBL/GenBank/DDBJ databases">
        <authorList>
            <consortium name="Lawrence Berkeley National Laboratory"/>
            <person name="Ahrendt S."/>
            <person name="Sahu N."/>
            <person name="Indic B."/>
            <person name="Wong-Bajracharya J."/>
            <person name="Merenyi Z."/>
            <person name="Ke H.-M."/>
            <person name="Monk M."/>
            <person name="Kocsube S."/>
            <person name="Drula E."/>
            <person name="Lipzen A."/>
            <person name="Balint B."/>
            <person name="Henrissat B."/>
            <person name="Andreopoulos B."/>
            <person name="Martin F.M."/>
            <person name="Harder C.B."/>
            <person name="Rigling D."/>
            <person name="Ford K.L."/>
            <person name="Foster G.D."/>
            <person name="Pangilinan J."/>
            <person name="Papanicolaou A."/>
            <person name="Barry K."/>
            <person name="LaButti K."/>
            <person name="Viragh M."/>
            <person name="Koriabine M."/>
            <person name="Yan M."/>
            <person name="Riley R."/>
            <person name="Champramary S."/>
            <person name="Plett K.L."/>
            <person name="Tsai I.J."/>
            <person name="Slot J."/>
            <person name="Sipos G."/>
            <person name="Plett J."/>
            <person name="Nagy L.G."/>
            <person name="Grigoriev I.V."/>
        </authorList>
    </citation>
    <scope>NUCLEOTIDE SEQUENCE</scope>
    <source>
        <strain evidence="2">FPL87.14</strain>
    </source>
</reference>
<gene>
    <name evidence="2" type="ORF">EV421DRAFT_1802147</name>
</gene>
<feature type="signal peptide" evidence="1">
    <location>
        <begin position="1"/>
        <end position="20"/>
    </location>
</feature>
<sequence length="84" mass="9449">MMFAIQSFFVVRAWICTSYANRLFPNQSSQLAAFCQAVDIDSLTVAPCALGKSSTFSRCRLTCQFWSKGTSNILTIKPFSHPRF</sequence>
<organism evidence="2 3">
    <name type="scientific">Armillaria borealis</name>
    <dbReference type="NCBI Taxonomy" id="47425"/>
    <lineage>
        <taxon>Eukaryota</taxon>
        <taxon>Fungi</taxon>
        <taxon>Dikarya</taxon>
        <taxon>Basidiomycota</taxon>
        <taxon>Agaricomycotina</taxon>
        <taxon>Agaricomycetes</taxon>
        <taxon>Agaricomycetidae</taxon>
        <taxon>Agaricales</taxon>
        <taxon>Marasmiineae</taxon>
        <taxon>Physalacriaceae</taxon>
        <taxon>Armillaria</taxon>
    </lineage>
</organism>
<evidence type="ECO:0008006" key="4">
    <source>
        <dbReference type="Google" id="ProtNLM"/>
    </source>
</evidence>
<comment type="caution">
    <text evidence="2">The sequence shown here is derived from an EMBL/GenBank/DDBJ whole genome shotgun (WGS) entry which is preliminary data.</text>
</comment>